<protein>
    <submittedName>
        <fullName evidence="1">Uncharacterized protein</fullName>
    </submittedName>
</protein>
<comment type="caution">
    <text evidence="1">The sequence shown here is derived from an EMBL/GenBank/DDBJ whole genome shotgun (WGS) entry which is preliminary data.</text>
</comment>
<keyword evidence="2" id="KW-1185">Reference proteome</keyword>
<sequence>MWTSVCPLFRLGDKHTDTHLALVSETIVSPEDEEPLFYNLEKNETRVCLATGFSRHDKLSQNDLFNGANATFIDQKSEDPDVKGLYSQVALLSSDDHELCPESPVSLEGSLQSDPTVNLVSLTVLGLRILFIKTVAFNILFTLRLCISR</sequence>
<evidence type="ECO:0000313" key="2">
    <source>
        <dbReference type="Proteomes" id="UP001460270"/>
    </source>
</evidence>
<gene>
    <name evidence="1" type="ORF">WMY93_031616</name>
</gene>
<dbReference type="EMBL" id="JBBPFD010000679">
    <property type="protein sequence ID" value="KAK7877672.1"/>
    <property type="molecule type" value="Genomic_DNA"/>
</dbReference>
<name>A0AAW0MD42_9GOBI</name>
<accession>A0AAW0MD42</accession>
<reference evidence="2" key="1">
    <citation type="submission" date="2024-04" db="EMBL/GenBank/DDBJ databases">
        <title>Salinicola lusitanus LLJ914,a marine bacterium isolated from the Okinawa Trough.</title>
        <authorList>
            <person name="Li J."/>
        </authorList>
    </citation>
    <scope>NUCLEOTIDE SEQUENCE [LARGE SCALE GENOMIC DNA]</scope>
</reference>
<proteinExistence type="predicted"/>
<dbReference type="AlphaFoldDB" id="A0AAW0MD42"/>
<evidence type="ECO:0000313" key="1">
    <source>
        <dbReference type="EMBL" id="KAK7877672.1"/>
    </source>
</evidence>
<dbReference type="Proteomes" id="UP001460270">
    <property type="component" value="Unassembled WGS sequence"/>
</dbReference>
<organism evidence="1 2">
    <name type="scientific">Mugilogobius chulae</name>
    <name type="common">yellowstripe goby</name>
    <dbReference type="NCBI Taxonomy" id="88201"/>
    <lineage>
        <taxon>Eukaryota</taxon>
        <taxon>Metazoa</taxon>
        <taxon>Chordata</taxon>
        <taxon>Craniata</taxon>
        <taxon>Vertebrata</taxon>
        <taxon>Euteleostomi</taxon>
        <taxon>Actinopterygii</taxon>
        <taxon>Neopterygii</taxon>
        <taxon>Teleostei</taxon>
        <taxon>Neoteleostei</taxon>
        <taxon>Acanthomorphata</taxon>
        <taxon>Gobiaria</taxon>
        <taxon>Gobiiformes</taxon>
        <taxon>Gobioidei</taxon>
        <taxon>Gobiidae</taxon>
        <taxon>Gobionellinae</taxon>
        <taxon>Mugilogobius</taxon>
    </lineage>
</organism>